<dbReference type="OrthoDB" id="4207173at2759"/>
<organism evidence="1 2">
    <name type="scientific">Arthroderma otae (strain ATCC MYA-4605 / CBS 113480)</name>
    <name type="common">Microsporum canis</name>
    <dbReference type="NCBI Taxonomy" id="554155"/>
    <lineage>
        <taxon>Eukaryota</taxon>
        <taxon>Fungi</taxon>
        <taxon>Dikarya</taxon>
        <taxon>Ascomycota</taxon>
        <taxon>Pezizomycotina</taxon>
        <taxon>Eurotiomycetes</taxon>
        <taxon>Eurotiomycetidae</taxon>
        <taxon>Onygenales</taxon>
        <taxon>Arthrodermataceae</taxon>
        <taxon>Microsporum</taxon>
    </lineage>
</organism>
<dbReference type="Proteomes" id="UP000002035">
    <property type="component" value="Unassembled WGS sequence"/>
</dbReference>
<dbReference type="GeneID" id="9225198"/>
<dbReference type="HOGENOM" id="CLU_688821_0_0_1"/>
<proteinExistence type="predicted"/>
<sequence length="398" mass="46009">MPLISDWRLLRRHRSHRGYRHNIANSRIYGLPSELLDIIYQYLESEDDAIALGFAGARFFYSDTLKSVLSSKEARYKGLCMLEDSGEIGRHCCSGCLVIHPSSAAFSLQELEKRPTERHCLVTNPCLKLSLFPDLSFADIEMALLKQAKERRQRNWFTRLYSSPEVMIEVRLRLFPREAVMDFLGFTKLCELLDRPLCTHLRERDIGIPILYMSQTGPKPRKPTKPIHEHKDCFDCKTRVTMELLPAHTHGNNGEEWYALNVTRSLGRLYSPLEPTWLKQTFGFKHPKLEDYLRVTEDWFRAYWVPSPNPRRDSLVPLSGIDHLGYWPPFLAGGYVFKPAILPTNLSTRIARFGVKVWLFASGLVPERIHREYGQPYTLTLTHPEGLTVSKEAWEMSG</sequence>
<dbReference type="OMA" id="RHNIANS"/>
<evidence type="ECO:0000313" key="1">
    <source>
        <dbReference type="EMBL" id="EEQ34657.1"/>
    </source>
</evidence>
<keyword evidence="2" id="KW-1185">Reference proteome</keyword>
<gene>
    <name evidence="1" type="ORF">MCYG_07476</name>
</gene>
<dbReference type="eggNOG" id="ENOG502T565">
    <property type="taxonomic scope" value="Eukaryota"/>
</dbReference>
<name>C5FYQ9_ARTOC</name>
<dbReference type="RefSeq" id="XP_002843693.1">
    <property type="nucleotide sequence ID" value="XM_002843647.1"/>
</dbReference>
<reference evidence="2" key="1">
    <citation type="journal article" date="2012" name="MBio">
        <title>Comparative genome analysis of Trichophyton rubrum and related dermatophytes reveals candidate genes involved in infection.</title>
        <authorList>
            <person name="Martinez D.A."/>
            <person name="Oliver B.G."/>
            <person name="Graeser Y."/>
            <person name="Goldberg J.M."/>
            <person name="Li W."/>
            <person name="Martinez-Rossi N.M."/>
            <person name="Monod M."/>
            <person name="Shelest E."/>
            <person name="Barton R.C."/>
            <person name="Birch E."/>
            <person name="Brakhage A.A."/>
            <person name="Chen Z."/>
            <person name="Gurr S.J."/>
            <person name="Heiman D."/>
            <person name="Heitman J."/>
            <person name="Kosti I."/>
            <person name="Rossi A."/>
            <person name="Saif S."/>
            <person name="Samalova M."/>
            <person name="Saunders C.W."/>
            <person name="Shea T."/>
            <person name="Summerbell R.C."/>
            <person name="Xu J."/>
            <person name="Young S."/>
            <person name="Zeng Q."/>
            <person name="Birren B.W."/>
            <person name="Cuomo C.A."/>
            <person name="White T.C."/>
        </authorList>
    </citation>
    <scope>NUCLEOTIDE SEQUENCE [LARGE SCALE GENOMIC DNA]</scope>
    <source>
        <strain evidence="2">ATCC MYA-4605 / CBS 113480</strain>
    </source>
</reference>
<dbReference type="VEuPathDB" id="FungiDB:MCYG_07476"/>
<dbReference type="EMBL" id="DS995707">
    <property type="protein sequence ID" value="EEQ34657.1"/>
    <property type="molecule type" value="Genomic_DNA"/>
</dbReference>
<dbReference type="AlphaFoldDB" id="C5FYQ9"/>
<protein>
    <submittedName>
        <fullName evidence="1">Uncharacterized protein</fullName>
    </submittedName>
</protein>
<evidence type="ECO:0000313" key="2">
    <source>
        <dbReference type="Proteomes" id="UP000002035"/>
    </source>
</evidence>
<accession>C5FYQ9</accession>